<evidence type="ECO:0000256" key="9">
    <source>
        <dbReference type="ARBA" id="ARBA00022982"/>
    </source>
</evidence>
<feature type="transmembrane region" description="Helical" evidence="16">
    <location>
        <begin position="364"/>
        <end position="383"/>
    </location>
</feature>
<gene>
    <name evidence="20" type="primary">ND5</name>
</gene>
<dbReference type="Pfam" id="PF00662">
    <property type="entry name" value="Proton_antipo_N"/>
    <property type="match status" value="1"/>
</dbReference>
<dbReference type="GO" id="GO:0005743">
    <property type="term" value="C:mitochondrial inner membrane"/>
    <property type="evidence" value="ECO:0007669"/>
    <property type="project" value="UniProtKB-SubCell"/>
</dbReference>
<evidence type="ECO:0000256" key="11">
    <source>
        <dbReference type="ARBA" id="ARBA00023027"/>
    </source>
</evidence>
<feature type="transmembrane region" description="Helical" evidence="16">
    <location>
        <begin position="579"/>
        <end position="598"/>
    </location>
</feature>
<evidence type="ECO:0000256" key="12">
    <source>
        <dbReference type="ARBA" id="ARBA00023075"/>
    </source>
</evidence>
<feature type="transmembrane region" description="Helical" evidence="16">
    <location>
        <begin position="6"/>
        <end position="26"/>
    </location>
</feature>
<keyword evidence="4 16" id="KW-0813">Transport</keyword>
<feature type="transmembrane region" description="Helical" evidence="16">
    <location>
        <begin position="169"/>
        <end position="188"/>
    </location>
</feature>
<dbReference type="InterPro" id="IPR010934">
    <property type="entry name" value="NADH_DH_su5_C"/>
</dbReference>
<geneLocation type="mitochondrion" evidence="20"/>
<evidence type="ECO:0000256" key="6">
    <source>
        <dbReference type="ARBA" id="ARBA00022692"/>
    </source>
</evidence>
<evidence type="ECO:0000259" key="18">
    <source>
        <dbReference type="Pfam" id="PF00662"/>
    </source>
</evidence>
<feature type="transmembrane region" description="Helical" evidence="16">
    <location>
        <begin position="403"/>
        <end position="428"/>
    </location>
</feature>
<evidence type="ECO:0000256" key="15">
    <source>
        <dbReference type="ARBA" id="ARBA00049551"/>
    </source>
</evidence>
<dbReference type="GeneID" id="22833538"/>
<dbReference type="PRINTS" id="PR01434">
    <property type="entry name" value="NADHDHGNASE5"/>
</dbReference>
<dbReference type="GO" id="GO:0042773">
    <property type="term" value="P:ATP synthesis coupled electron transport"/>
    <property type="evidence" value="ECO:0007669"/>
    <property type="project" value="InterPro"/>
</dbReference>
<dbReference type="InterPro" id="IPR001750">
    <property type="entry name" value="ND/Mrp_TM"/>
</dbReference>
<dbReference type="EMBL" id="KM455054">
    <property type="protein sequence ID" value="AIZ35732.1"/>
    <property type="molecule type" value="Genomic_DNA"/>
</dbReference>
<dbReference type="InterPro" id="IPR018393">
    <property type="entry name" value="NADHpl_OxRdtase_5_subgr"/>
</dbReference>
<evidence type="ECO:0000259" key="19">
    <source>
        <dbReference type="Pfam" id="PF06455"/>
    </source>
</evidence>
<feature type="transmembrane region" description="Helical" evidence="16">
    <location>
        <begin position="141"/>
        <end position="157"/>
    </location>
</feature>
<accession>A0A0A7JTE7</accession>
<comment type="subcellular location">
    <subcellularLocation>
        <location evidence="1">Mitochondrion inner membrane</location>
        <topology evidence="1">Multi-pass membrane protein</topology>
    </subcellularLocation>
</comment>
<feature type="transmembrane region" description="Helical" evidence="16">
    <location>
        <begin position="33"/>
        <end position="53"/>
    </location>
</feature>
<evidence type="ECO:0000256" key="13">
    <source>
        <dbReference type="ARBA" id="ARBA00023128"/>
    </source>
</evidence>
<organism evidence="20">
    <name type="scientific">Goniurosaurus luii</name>
    <dbReference type="NCBI Taxonomy" id="427908"/>
    <lineage>
        <taxon>Eukaryota</taxon>
        <taxon>Metazoa</taxon>
        <taxon>Chordata</taxon>
        <taxon>Craniata</taxon>
        <taxon>Vertebrata</taxon>
        <taxon>Euteleostomi</taxon>
        <taxon>Lepidosauria</taxon>
        <taxon>Squamata</taxon>
        <taxon>Bifurcata</taxon>
        <taxon>Gekkota</taxon>
        <taxon>Eublepharidae</taxon>
        <taxon>Eublepharinae</taxon>
        <taxon>Goniurosaurus</taxon>
    </lineage>
</organism>
<keyword evidence="7" id="KW-0999">Mitochondrion inner membrane</keyword>
<keyword evidence="9" id="KW-0249">Electron transport</keyword>
<keyword evidence="8" id="KW-1278">Translocase</keyword>
<keyword evidence="13 16" id="KW-0496">Mitochondrion</keyword>
<keyword evidence="11 16" id="KW-0520">NAD</keyword>
<feature type="domain" description="NADH dehydrogenase subunit 5 C-terminal" evidence="19">
    <location>
        <begin position="418"/>
        <end position="598"/>
    </location>
</feature>
<keyword evidence="12 16" id="KW-0830">Ubiquinone</keyword>
<feature type="transmembrane region" description="Helical" evidence="16">
    <location>
        <begin position="481"/>
        <end position="498"/>
    </location>
</feature>
<feature type="transmembrane region" description="Helical" evidence="16">
    <location>
        <begin position="321"/>
        <end position="343"/>
    </location>
</feature>
<dbReference type="GO" id="GO:0015990">
    <property type="term" value="P:electron transport coupled proton transport"/>
    <property type="evidence" value="ECO:0007669"/>
    <property type="project" value="TreeGrafter"/>
</dbReference>
<feature type="transmembrane region" description="Helical" evidence="16">
    <location>
        <begin position="208"/>
        <end position="229"/>
    </location>
</feature>
<evidence type="ECO:0000256" key="16">
    <source>
        <dbReference type="RuleBase" id="RU003404"/>
    </source>
</evidence>
<evidence type="ECO:0000256" key="1">
    <source>
        <dbReference type="ARBA" id="ARBA00004448"/>
    </source>
</evidence>
<evidence type="ECO:0000256" key="5">
    <source>
        <dbReference type="ARBA" id="ARBA00022660"/>
    </source>
</evidence>
<comment type="catalytic activity">
    <reaction evidence="15 16">
        <text>a ubiquinone + NADH + 5 H(+)(in) = a ubiquinol + NAD(+) + 4 H(+)(out)</text>
        <dbReference type="Rhea" id="RHEA:29091"/>
        <dbReference type="Rhea" id="RHEA-COMP:9565"/>
        <dbReference type="Rhea" id="RHEA-COMP:9566"/>
        <dbReference type="ChEBI" id="CHEBI:15378"/>
        <dbReference type="ChEBI" id="CHEBI:16389"/>
        <dbReference type="ChEBI" id="CHEBI:17976"/>
        <dbReference type="ChEBI" id="CHEBI:57540"/>
        <dbReference type="ChEBI" id="CHEBI:57945"/>
        <dbReference type="EC" id="7.1.1.2"/>
    </reaction>
</comment>
<dbReference type="PANTHER" id="PTHR42829:SF2">
    <property type="entry name" value="NADH-UBIQUINONE OXIDOREDUCTASE CHAIN 5"/>
    <property type="match status" value="1"/>
</dbReference>
<dbReference type="GO" id="GO:0003954">
    <property type="term" value="F:NADH dehydrogenase activity"/>
    <property type="evidence" value="ECO:0007669"/>
    <property type="project" value="TreeGrafter"/>
</dbReference>
<dbReference type="AlphaFoldDB" id="A0A0A7JTE7"/>
<feature type="transmembrane region" description="Helical" evidence="16">
    <location>
        <begin position="117"/>
        <end position="135"/>
    </location>
</feature>
<proteinExistence type="inferred from homology"/>
<evidence type="ECO:0000313" key="20">
    <source>
        <dbReference type="EMBL" id="AIZ35732.1"/>
    </source>
</evidence>
<evidence type="ECO:0000256" key="4">
    <source>
        <dbReference type="ARBA" id="ARBA00022448"/>
    </source>
</evidence>
<keyword evidence="14 16" id="KW-0472">Membrane</keyword>
<evidence type="ECO:0000256" key="10">
    <source>
        <dbReference type="ARBA" id="ARBA00022989"/>
    </source>
</evidence>
<dbReference type="CTD" id="4540"/>
<feature type="transmembrane region" description="Helical" evidence="16">
    <location>
        <begin position="241"/>
        <end position="263"/>
    </location>
</feature>
<dbReference type="GO" id="GO:0008137">
    <property type="term" value="F:NADH dehydrogenase (ubiquinone) activity"/>
    <property type="evidence" value="ECO:0007669"/>
    <property type="project" value="UniProtKB-EC"/>
</dbReference>
<sequence length="605" mass="67437">MQTLLFHSTLFITMTLLLTPLTMTLMSPQKTNIYIMTTKMACLTSLTPMLIFLNTGLESTTMNINWLNTCFNIKASFMFDQYTTMFLPTALFITWAILEFANWYMATDVNLKQFTKYLTMFLISMVLLITSNNLFQLFLGWEAVGIMSFLLIGWWFSRSNANTSALQAVIFNRTGDIGLIMALAWFSMNFNTWDIQQLFTHNTTPLPPLLGLILAAMGKSAQFGLHPWLPAAMEGPTPVSALLHSSTMVVAGIFLLIRLNPLFNANHQASTICLCLGATTTMFTAICALTQNDLKKIIAFSTSSQLGLMMVAIGLKQPELAFFHIMTHAFFKAMLFLCSGSIIHSLSNEQDIRKMGGTQKTLPITTTCMTLGSLALTGTPFLAGFYSKDMIIETINTSNTNAWALTTTLIATSLTAAYSLRIIFYVQMNSPRHTSTTQLLEINKNQTNPLIRLAFGSMIAGLLITTTMMPKKLTTMTMPTPTKLAALLVTLLGLLVALELTKKTTLLITTNKTQHIVLTSQLGFFNSLLHRKMTKNTLNTGNKIALQLNDLMWYEKLGPKMMSKINIDLTNKMSLLQKGIIKTYLTTFTTLVILLLVLTKTYTTR</sequence>
<evidence type="ECO:0000256" key="14">
    <source>
        <dbReference type="ARBA" id="ARBA00023136"/>
    </source>
</evidence>
<feature type="domain" description="NADH-Ubiquinone oxidoreductase (complex I) chain 5 N-terminal" evidence="18">
    <location>
        <begin position="66"/>
        <end position="114"/>
    </location>
</feature>
<dbReference type="RefSeq" id="YP_009114954.1">
    <property type="nucleotide sequence ID" value="NC_026105.1"/>
</dbReference>
<evidence type="ECO:0000256" key="2">
    <source>
        <dbReference type="ARBA" id="ARBA00012944"/>
    </source>
</evidence>
<dbReference type="NCBIfam" id="TIGR01974">
    <property type="entry name" value="NDH_I_L"/>
    <property type="match status" value="1"/>
</dbReference>
<name>A0A0A7JTE7_9SAUR</name>
<dbReference type="Pfam" id="PF00361">
    <property type="entry name" value="Proton_antipo_M"/>
    <property type="match status" value="1"/>
</dbReference>
<feature type="domain" description="NADH:quinone oxidoreductase/Mrp antiporter transmembrane" evidence="17">
    <location>
        <begin position="131"/>
        <end position="412"/>
    </location>
</feature>
<comment type="function">
    <text evidence="16">Core subunit of the mitochondrial membrane respiratory chain NADH dehydrogenase (Complex I) which catalyzes electron transfer from NADH through the respiratory chain, using ubiquinone as an electron acceptor. Essential for the catalytic activity and assembly of complex I.</text>
</comment>
<feature type="transmembrane region" description="Helical" evidence="16">
    <location>
        <begin position="269"/>
        <end position="290"/>
    </location>
</feature>
<evidence type="ECO:0000259" key="17">
    <source>
        <dbReference type="Pfam" id="PF00361"/>
    </source>
</evidence>
<evidence type="ECO:0000256" key="3">
    <source>
        <dbReference type="ARBA" id="ARBA00021096"/>
    </source>
</evidence>
<feature type="transmembrane region" description="Helical" evidence="16">
    <location>
        <begin position="297"/>
        <end position="315"/>
    </location>
</feature>
<feature type="transmembrane region" description="Helical" evidence="16">
    <location>
        <begin position="85"/>
        <end position="105"/>
    </location>
</feature>
<feature type="transmembrane region" description="Helical" evidence="16">
    <location>
        <begin position="449"/>
        <end position="469"/>
    </location>
</feature>
<dbReference type="InterPro" id="IPR003945">
    <property type="entry name" value="NU5C-like"/>
</dbReference>
<keyword evidence="10 16" id="KW-1133">Transmembrane helix</keyword>
<evidence type="ECO:0000256" key="8">
    <source>
        <dbReference type="ARBA" id="ARBA00022967"/>
    </source>
</evidence>
<evidence type="ECO:0000256" key="7">
    <source>
        <dbReference type="ARBA" id="ARBA00022792"/>
    </source>
</evidence>
<keyword evidence="5" id="KW-0679">Respiratory chain</keyword>
<reference evidence="20" key="1">
    <citation type="submission" date="2014-09" db="EMBL/GenBank/DDBJ databases">
        <title>Complete mitochondrial genome of Goniurosaurus luii.</title>
        <authorList>
            <person name="Qin X."/>
            <person name="Hou L."/>
            <person name="Yang X."/>
            <person name="Zhang Y."/>
        </authorList>
    </citation>
    <scope>NUCLEOTIDE SEQUENCE</scope>
</reference>
<dbReference type="Pfam" id="PF06455">
    <property type="entry name" value="NADH5_C"/>
    <property type="match status" value="1"/>
</dbReference>
<keyword evidence="6 16" id="KW-0812">Transmembrane</keyword>
<dbReference type="EC" id="7.1.1.2" evidence="2 16"/>
<dbReference type="PANTHER" id="PTHR42829">
    <property type="entry name" value="NADH-UBIQUINONE OXIDOREDUCTASE CHAIN 5"/>
    <property type="match status" value="1"/>
</dbReference>
<dbReference type="InterPro" id="IPR001516">
    <property type="entry name" value="Proton_antipo_N"/>
</dbReference>
<protein>
    <recommendedName>
        <fullName evidence="3 16">NADH-ubiquinone oxidoreductase chain 5</fullName>
        <ecNumber evidence="2 16">7.1.1.2</ecNumber>
    </recommendedName>
</protein>
<comment type="similarity">
    <text evidence="16">Belongs to the complex I subunit 5 family.</text>
</comment>